<evidence type="ECO:0000313" key="2">
    <source>
        <dbReference type="Proteomes" id="UP000030686"/>
    </source>
</evidence>
<evidence type="ECO:0000313" key="1">
    <source>
        <dbReference type="EMBL" id="CDM36931.1"/>
    </source>
</evidence>
<proteinExistence type="predicted"/>
<name>W6QLR6_PENRF</name>
<sequence length="50" mass="5452">MAYSESAARLRGPPAAPCVHASGLTRPQEKAELHNSYSVQLRARIKAYVV</sequence>
<protein>
    <submittedName>
        <fullName evidence="1">Uncharacterized protein</fullName>
    </submittedName>
</protein>
<dbReference type="AlphaFoldDB" id="W6QLR6"/>
<organism evidence="1 2">
    <name type="scientific">Penicillium roqueforti (strain FM164)</name>
    <dbReference type="NCBI Taxonomy" id="1365484"/>
    <lineage>
        <taxon>Eukaryota</taxon>
        <taxon>Fungi</taxon>
        <taxon>Dikarya</taxon>
        <taxon>Ascomycota</taxon>
        <taxon>Pezizomycotina</taxon>
        <taxon>Eurotiomycetes</taxon>
        <taxon>Eurotiomycetidae</taxon>
        <taxon>Eurotiales</taxon>
        <taxon>Aspergillaceae</taxon>
        <taxon>Penicillium</taxon>
    </lineage>
</organism>
<dbReference type="EMBL" id="HG792019">
    <property type="protein sequence ID" value="CDM36931.1"/>
    <property type="molecule type" value="Genomic_DNA"/>
</dbReference>
<keyword evidence="2" id="KW-1185">Reference proteome</keyword>
<gene>
    <name evidence="1" type="ORF">PROQFM164_S05g000764</name>
</gene>
<reference evidence="1" key="1">
    <citation type="journal article" date="2014" name="Nat. Commun.">
        <title>Multiple recent horizontal transfers of a large genomic region in cheese making fungi.</title>
        <authorList>
            <person name="Cheeseman K."/>
            <person name="Ropars J."/>
            <person name="Renault P."/>
            <person name="Dupont J."/>
            <person name="Gouzy J."/>
            <person name="Branca A."/>
            <person name="Abraham A.L."/>
            <person name="Ceppi M."/>
            <person name="Conseiller E."/>
            <person name="Debuchy R."/>
            <person name="Malagnac F."/>
            <person name="Goarin A."/>
            <person name="Silar P."/>
            <person name="Lacoste S."/>
            <person name="Sallet E."/>
            <person name="Bensimon A."/>
            <person name="Giraud T."/>
            <person name="Brygoo Y."/>
        </authorList>
    </citation>
    <scope>NUCLEOTIDE SEQUENCE [LARGE SCALE GENOMIC DNA]</scope>
    <source>
        <strain evidence="1">FM164</strain>
    </source>
</reference>
<dbReference type="Proteomes" id="UP000030686">
    <property type="component" value="Unassembled WGS sequence"/>
</dbReference>
<accession>W6QLR6</accession>